<evidence type="ECO:0000256" key="1">
    <source>
        <dbReference type="SAM" id="Phobius"/>
    </source>
</evidence>
<keyword evidence="1" id="KW-0472">Membrane</keyword>
<sequence>MLRDLVKGAVGGVLATATMSAVMLAGDRAGLMGDQPPKKIVRAFMPGNRHRPKRGEGVLGALTHFAFGSACGAAFGAVFGKERAPIPIGVGYGLAIWLVSYQGWVPMLRIMPPISDDRPGRPAVMAAAHVVYGATLTLAVNGMSRSTGPAGPGSGDPRG</sequence>
<evidence type="ECO:0008006" key="4">
    <source>
        <dbReference type="Google" id="ProtNLM"/>
    </source>
</evidence>
<keyword evidence="1" id="KW-0812">Transmembrane</keyword>
<feature type="transmembrane region" description="Helical" evidence="1">
    <location>
        <begin position="86"/>
        <end position="105"/>
    </location>
</feature>
<keyword evidence="1" id="KW-1133">Transmembrane helix</keyword>
<evidence type="ECO:0000313" key="3">
    <source>
        <dbReference type="Proteomes" id="UP001499930"/>
    </source>
</evidence>
<evidence type="ECO:0000313" key="2">
    <source>
        <dbReference type="EMBL" id="GAA3008091.1"/>
    </source>
</evidence>
<dbReference type="Pfam" id="PF20587">
    <property type="entry name" value="DUF6789"/>
    <property type="match status" value="1"/>
</dbReference>
<name>A0ABN3XYH2_9ACTN</name>
<organism evidence="2 3">
    <name type="scientific">Streptosporangium longisporum</name>
    <dbReference type="NCBI Taxonomy" id="46187"/>
    <lineage>
        <taxon>Bacteria</taxon>
        <taxon>Bacillati</taxon>
        <taxon>Actinomycetota</taxon>
        <taxon>Actinomycetes</taxon>
        <taxon>Streptosporangiales</taxon>
        <taxon>Streptosporangiaceae</taxon>
        <taxon>Streptosporangium</taxon>
    </lineage>
</organism>
<feature type="transmembrane region" description="Helical" evidence="1">
    <location>
        <begin position="6"/>
        <end position="25"/>
    </location>
</feature>
<dbReference type="EMBL" id="BAAAWD010000007">
    <property type="protein sequence ID" value="GAA3008091.1"/>
    <property type="molecule type" value="Genomic_DNA"/>
</dbReference>
<proteinExistence type="predicted"/>
<comment type="caution">
    <text evidence="2">The sequence shown here is derived from an EMBL/GenBank/DDBJ whole genome shotgun (WGS) entry which is preliminary data.</text>
</comment>
<dbReference type="Proteomes" id="UP001499930">
    <property type="component" value="Unassembled WGS sequence"/>
</dbReference>
<gene>
    <name evidence="2" type="ORF">GCM10017559_32980</name>
</gene>
<feature type="transmembrane region" description="Helical" evidence="1">
    <location>
        <begin position="58"/>
        <end position="80"/>
    </location>
</feature>
<protein>
    <recommendedName>
        <fullName evidence="4">DUF1440 domain-containing protein</fullName>
    </recommendedName>
</protein>
<dbReference type="InterPro" id="IPR046739">
    <property type="entry name" value="DUF6789"/>
</dbReference>
<keyword evidence="3" id="KW-1185">Reference proteome</keyword>
<dbReference type="RefSeq" id="WP_344895284.1">
    <property type="nucleotide sequence ID" value="NZ_BAAAWD010000007.1"/>
</dbReference>
<accession>A0ABN3XYH2</accession>
<reference evidence="2 3" key="1">
    <citation type="journal article" date="2019" name="Int. J. Syst. Evol. Microbiol.">
        <title>The Global Catalogue of Microorganisms (GCM) 10K type strain sequencing project: providing services to taxonomists for standard genome sequencing and annotation.</title>
        <authorList>
            <consortium name="The Broad Institute Genomics Platform"/>
            <consortium name="The Broad Institute Genome Sequencing Center for Infectious Disease"/>
            <person name="Wu L."/>
            <person name="Ma J."/>
        </authorList>
    </citation>
    <scope>NUCLEOTIDE SEQUENCE [LARGE SCALE GENOMIC DNA]</scope>
    <source>
        <strain evidence="2 3">JCM 3106</strain>
    </source>
</reference>